<dbReference type="Proteomes" id="UP000675554">
    <property type="component" value="Unassembled WGS sequence"/>
</dbReference>
<proteinExistence type="predicted"/>
<protein>
    <submittedName>
        <fullName evidence="1">NERD domain-containing protein</fullName>
    </submittedName>
</protein>
<dbReference type="EMBL" id="JAGSMN010001860">
    <property type="protein sequence ID" value="MBR7678796.1"/>
    <property type="molecule type" value="Genomic_DNA"/>
</dbReference>
<comment type="caution">
    <text evidence="1">The sequence shown here is derived from an EMBL/GenBank/DDBJ whole genome shotgun (WGS) entry which is preliminary data.</text>
</comment>
<feature type="non-terminal residue" evidence="1">
    <location>
        <position position="1"/>
    </location>
</feature>
<accession>A0A8T4J2I8</accession>
<gene>
    <name evidence="1" type="ORF">KDA82_38795</name>
</gene>
<evidence type="ECO:0000313" key="2">
    <source>
        <dbReference type="Proteomes" id="UP000675554"/>
    </source>
</evidence>
<reference evidence="1" key="1">
    <citation type="submission" date="2021-04" db="EMBL/GenBank/DDBJ databases">
        <title>Sequencing of actinobacteria type strains.</title>
        <authorList>
            <person name="Nguyen G.-S."/>
            <person name="Wentzel A."/>
        </authorList>
    </citation>
    <scope>NUCLEOTIDE SEQUENCE</scope>
    <source>
        <strain evidence="1">DSM 42095</strain>
    </source>
</reference>
<keyword evidence="2" id="KW-1185">Reference proteome</keyword>
<sequence>GFPVTVQAVLVLVGTAGFAVAPELADVLVVSDRQIATLGAGRAVLGPAEVARVYAVARDRRTWLVL</sequence>
<name>A0A8T4J2I8_9ACTN</name>
<dbReference type="AlphaFoldDB" id="A0A8T4J2I8"/>
<evidence type="ECO:0000313" key="1">
    <source>
        <dbReference type="EMBL" id="MBR7678796.1"/>
    </source>
</evidence>
<organism evidence="1 2">
    <name type="scientific">Streptomyces daliensis</name>
    <dbReference type="NCBI Taxonomy" id="299421"/>
    <lineage>
        <taxon>Bacteria</taxon>
        <taxon>Bacillati</taxon>
        <taxon>Actinomycetota</taxon>
        <taxon>Actinomycetes</taxon>
        <taxon>Kitasatosporales</taxon>
        <taxon>Streptomycetaceae</taxon>
        <taxon>Streptomyces</taxon>
    </lineage>
</organism>